<keyword evidence="4" id="KW-0297">G-protein coupled receptor</keyword>
<accession>A0A814X218</accession>
<feature type="transmembrane region" description="Helical" evidence="8">
    <location>
        <begin position="37"/>
        <end position="60"/>
    </location>
</feature>
<name>A0A814X218_9BILA</name>
<dbReference type="AlphaFoldDB" id="A0A814X218"/>
<keyword evidence="6" id="KW-0675">Receptor</keyword>
<keyword evidence="7" id="KW-0807">Transducer</keyword>
<dbReference type="PANTHER" id="PTHR24240">
    <property type="entry name" value="OPSIN"/>
    <property type="match status" value="1"/>
</dbReference>
<evidence type="ECO:0000256" key="2">
    <source>
        <dbReference type="ARBA" id="ARBA00022692"/>
    </source>
</evidence>
<proteinExistence type="predicted"/>
<feature type="transmembrane region" description="Helical" evidence="8">
    <location>
        <begin position="184"/>
        <end position="204"/>
    </location>
</feature>
<dbReference type="InterPro" id="IPR017452">
    <property type="entry name" value="GPCR_Rhodpsn_7TM"/>
</dbReference>
<evidence type="ECO:0000256" key="4">
    <source>
        <dbReference type="ARBA" id="ARBA00023040"/>
    </source>
</evidence>
<evidence type="ECO:0000256" key="3">
    <source>
        <dbReference type="ARBA" id="ARBA00022989"/>
    </source>
</evidence>
<feature type="transmembrane region" description="Helical" evidence="8">
    <location>
        <begin position="224"/>
        <end position="246"/>
    </location>
</feature>
<dbReference type="PROSITE" id="PS50262">
    <property type="entry name" value="G_PROTEIN_RECEP_F1_2"/>
    <property type="match status" value="1"/>
</dbReference>
<evidence type="ECO:0000256" key="5">
    <source>
        <dbReference type="ARBA" id="ARBA00023136"/>
    </source>
</evidence>
<keyword evidence="3 8" id="KW-1133">Transmembrane helix</keyword>
<reference evidence="10" key="1">
    <citation type="submission" date="2021-02" db="EMBL/GenBank/DDBJ databases">
        <authorList>
            <person name="Nowell W R."/>
        </authorList>
    </citation>
    <scope>NUCLEOTIDE SEQUENCE</scope>
</reference>
<dbReference type="SUPFAM" id="SSF81321">
    <property type="entry name" value="Family A G protein-coupled receptor-like"/>
    <property type="match status" value="1"/>
</dbReference>
<dbReference type="GO" id="GO:0004930">
    <property type="term" value="F:G protein-coupled receptor activity"/>
    <property type="evidence" value="ECO:0007669"/>
    <property type="project" value="UniProtKB-KW"/>
</dbReference>
<keyword evidence="2 8" id="KW-0812">Transmembrane</keyword>
<sequence>MLTRYGMSTYVAFRNLGNLLTLAVFSQSEQLKSPCSLYLLSMTICNLICLNVGIIPIIYSLDHIDISSQFVIVCQIQFYIRHSFFQMMRTYKVLGCIDRYAICSVNVNIRSFSKRKIAIYLIIIFALFWLTTVIFFGWSRTIENGSFMKSLKQLRSRVQPRIEDKEKSQSINVLRKRDRDLIKIVFIEVIFYVISTMSFSIYLIYKMMTDYLIKSRERKQIESFINYIFQSFIMYLNTGLPFYIYISTSSSFRRDLKRIFIKFYAFIMRKQIRYELDDSVRTITIRH</sequence>
<dbReference type="Proteomes" id="UP000663870">
    <property type="component" value="Unassembled WGS sequence"/>
</dbReference>
<dbReference type="Gene3D" id="1.20.1070.10">
    <property type="entry name" value="Rhodopsin 7-helix transmembrane proteins"/>
    <property type="match status" value="2"/>
</dbReference>
<protein>
    <recommendedName>
        <fullName evidence="9">G-protein coupled receptors family 1 profile domain-containing protein</fullName>
    </recommendedName>
</protein>
<dbReference type="GO" id="GO:0016020">
    <property type="term" value="C:membrane"/>
    <property type="evidence" value="ECO:0007669"/>
    <property type="project" value="UniProtKB-SubCell"/>
</dbReference>
<feature type="transmembrane region" description="Helical" evidence="8">
    <location>
        <begin position="66"/>
        <end position="84"/>
    </location>
</feature>
<dbReference type="InterPro" id="IPR050125">
    <property type="entry name" value="GPCR_opsins"/>
</dbReference>
<evidence type="ECO:0000313" key="10">
    <source>
        <dbReference type="EMBL" id="CAF1209139.1"/>
    </source>
</evidence>
<evidence type="ECO:0000256" key="8">
    <source>
        <dbReference type="SAM" id="Phobius"/>
    </source>
</evidence>
<feature type="transmembrane region" description="Helical" evidence="8">
    <location>
        <begin position="117"/>
        <end position="138"/>
    </location>
</feature>
<keyword evidence="11" id="KW-1185">Reference proteome</keyword>
<keyword evidence="5 8" id="KW-0472">Membrane</keyword>
<gene>
    <name evidence="10" type="ORF">JXQ802_LOCUS24839</name>
</gene>
<evidence type="ECO:0000256" key="1">
    <source>
        <dbReference type="ARBA" id="ARBA00004141"/>
    </source>
</evidence>
<evidence type="ECO:0000259" key="9">
    <source>
        <dbReference type="PROSITE" id="PS50262"/>
    </source>
</evidence>
<comment type="subcellular location">
    <subcellularLocation>
        <location evidence="1">Membrane</location>
        <topology evidence="1">Multi-pass membrane protein</topology>
    </subcellularLocation>
</comment>
<feature type="domain" description="G-protein coupled receptors family 1 profile" evidence="9">
    <location>
        <begin position="17"/>
        <end position="135"/>
    </location>
</feature>
<dbReference type="EMBL" id="CAJNOL010000819">
    <property type="protein sequence ID" value="CAF1209139.1"/>
    <property type="molecule type" value="Genomic_DNA"/>
</dbReference>
<evidence type="ECO:0000256" key="6">
    <source>
        <dbReference type="ARBA" id="ARBA00023170"/>
    </source>
</evidence>
<evidence type="ECO:0000256" key="7">
    <source>
        <dbReference type="ARBA" id="ARBA00023224"/>
    </source>
</evidence>
<evidence type="ECO:0000313" key="11">
    <source>
        <dbReference type="Proteomes" id="UP000663870"/>
    </source>
</evidence>
<organism evidence="10 11">
    <name type="scientific">Rotaria sordida</name>
    <dbReference type="NCBI Taxonomy" id="392033"/>
    <lineage>
        <taxon>Eukaryota</taxon>
        <taxon>Metazoa</taxon>
        <taxon>Spiralia</taxon>
        <taxon>Gnathifera</taxon>
        <taxon>Rotifera</taxon>
        <taxon>Eurotatoria</taxon>
        <taxon>Bdelloidea</taxon>
        <taxon>Philodinida</taxon>
        <taxon>Philodinidae</taxon>
        <taxon>Rotaria</taxon>
    </lineage>
</organism>
<comment type="caution">
    <text evidence="10">The sequence shown here is derived from an EMBL/GenBank/DDBJ whole genome shotgun (WGS) entry which is preliminary data.</text>
</comment>